<dbReference type="InterPro" id="IPR058452">
    <property type="entry name" value="DUF8139"/>
</dbReference>
<dbReference type="EMBL" id="JAKRVY010000007">
    <property type="protein sequence ID" value="MCL9814407.1"/>
    <property type="molecule type" value="Genomic_DNA"/>
</dbReference>
<sequence length="60" mass="7021">MDVPDKTYPDYERFHGRCREVIEVLEDAASDLTGDERNDVLYRVKFDDETVIIGKRLGRC</sequence>
<evidence type="ECO:0000313" key="3">
    <source>
        <dbReference type="Proteomes" id="UP001202674"/>
    </source>
</evidence>
<evidence type="ECO:0000259" key="1">
    <source>
        <dbReference type="Pfam" id="PF26460"/>
    </source>
</evidence>
<dbReference type="AlphaFoldDB" id="A0AAE3K5L8"/>
<name>A0AAE3K5L8_9EURY</name>
<gene>
    <name evidence="2" type="ORF">AArcSt11_12170</name>
</gene>
<dbReference type="Pfam" id="PF26460">
    <property type="entry name" value="DUF8139"/>
    <property type="match status" value="1"/>
</dbReference>
<feature type="domain" description="DUF8139" evidence="1">
    <location>
        <begin position="2"/>
        <end position="51"/>
    </location>
</feature>
<keyword evidence="3" id="KW-1185">Reference proteome</keyword>
<comment type="caution">
    <text evidence="2">The sequence shown here is derived from an EMBL/GenBank/DDBJ whole genome shotgun (WGS) entry which is preliminary data.</text>
</comment>
<dbReference type="Proteomes" id="UP001202674">
    <property type="component" value="Unassembled WGS sequence"/>
</dbReference>
<accession>A0AAE3K5L8</accession>
<proteinExistence type="predicted"/>
<protein>
    <recommendedName>
        <fullName evidence="1">DUF8139 domain-containing protein</fullName>
    </recommendedName>
</protein>
<organism evidence="2 3">
    <name type="scientific">Natranaeroarchaeum aerophilus</name>
    <dbReference type="NCBI Taxonomy" id="2917711"/>
    <lineage>
        <taxon>Archaea</taxon>
        <taxon>Methanobacteriati</taxon>
        <taxon>Methanobacteriota</taxon>
        <taxon>Stenosarchaea group</taxon>
        <taxon>Halobacteria</taxon>
        <taxon>Halobacteriales</taxon>
        <taxon>Natronoarchaeaceae</taxon>
        <taxon>Natranaeroarchaeum</taxon>
    </lineage>
</organism>
<reference evidence="2 3" key="1">
    <citation type="journal article" date="2022" name="Syst. Appl. Microbiol.">
        <title>Natronocalculus amylovorans gen. nov., sp. nov., and Natranaeroarchaeum aerophilus sp. nov., dominant culturable amylolytic natronoarchaea from hypersaline soda lakes in southwestern Siberia.</title>
        <authorList>
            <person name="Sorokin D.Y."/>
            <person name="Elcheninov A.G."/>
            <person name="Khizhniak T.V."/>
            <person name="Koenen M."/>
            <person name="Bale N.J."/>
            <person name="Damste J.S.S."/>
            <person name="Kublanov I.V."/>
        </authorList>
    </citation>
    <scope>NUCLEOTIDE SEQUENCE [LARGE SCALE GENOMIC DNA]</scope>
    <source>
        <strain evidence="2 3">AArc-St1-1</strain>
    </source>
</reference>
<evidence type="ECO:0000313" key="2">
    <source>
        <dbReference type="EMBL" id="MCL9814407.1"/>
    </source>
</evidence>